<accession>A0ABT7DV68</accession>
<comment type="caution">
    <text evidence="2">The sequence shown here is derived from an EMBL/GenBank/DDBJ whole genome shotgun (WGS) entry which is preliminary data.</text>
</comment>
<organism evidence="2 3">
    <name type="scientific">Parachitinimonas caeni</name>
    <dbReference type="NCBI Taxonomy" id="3031301"/>
    <lineage>
        <taxon>Bacteria</taxon>
        <taxon>Pseudomonadati</taxon>
        <taxon>Pseudomonadota</taxon>
        <taxon>Betaproteobacteria</taxon>
        <taxon>Neisseriales</taxon>
        <taxon>Chitinibacteraceae</taxon>
        <taxon>Parachitinimonas</taxon>
    </lineage>
</organism>
<sequence length="202" mass="21924">MKRLWQICAALALCMPLGSSYAAYTVKVTMSMPKGTTGEKPAANFPTNTKIIPCDGPGFDAISFSVTYDASNANKTVDRDLFIFLHTPDGSGIPRFLVAKKQNLGSNFIFLPREDVKSLQPKGDYFIPRTENLTGGGPVTTVLMDTVSVQAASSGIWQLIAIVGDGNSPKFSFDNPSTWDAWDVATVMLRKPWVGFSTQTCQ</sequence>
<evidence type="ECO:0000256" key="1">
    <source>
        <dbReference type="SAM" id="SignalP"/>
    </source>
</evidence>
<keyword evidence="1" id="KW-0732">Signal</keyword>
<keyword evidence="3" id="KW-1185">Reference proteome</keyword>
<gene>
    <name evidence="2" type="ORF">PZA18_07865</name>
</gene>
<feature type="signal peptide" evidence="1">
    <location>
        <begin position="1"/>
        <end position="22"/>
    </location>
</feature>
<name>A0ABT7DV68_9NEIS</name>
<reference evidence="2" key="1">
    <citation type="submission" date="2023-03" db="EMBL/GenBank/DDBJ databases">
        <title>Chitinimonas shenzhenensis gen. nov., sp. nov., a novel member of family Burkholderiaceae isolated from activated sludge collected in Shen Zhen, China.</title>
        <authorList>
            <person name="Wang X."/>
        </authorList>
    </citation>
    <scope>NUCLEOTIDE SEQUENCE</scope>
    <source>
        <strain evidence="2">DQS-5</strain>
    </source>
</reference>
<feature type="chain" id="PRO_5046351597" evidence="1">
    <location>
        <begin position="23"/>
        <end position="202"/>
    </location>
</feature>
<dbReference type="RefSeq" id="WP_284100274.1">
    <property type="nucleotide sequence ID" value="NZ_JARRAF010000007.1"/>
</dbReference>
<proteinExistence type="predicted"/>
<protein>
    <submittedName>
        <fullName evidence="2">Uncharacterized protein</fullName>
    </submittedName>
</protein>
<evidence type="ECO:0000313" key="2">
    <source>
        <dbReference type="EMBL" id="MDK2123965.1"/>
    </source>
</evidence>
<evidence type="ECO:0000313" key="3">
    <source>
        <dbReference type="Proteomes" id="UP001172778"/>
    </source>
</evidence>
<dbReference type="EMBL" id="JARRAF010000007">
    <property type="protein sequence ID" value="MDK2123965.1"/>
    <property type="molecule type" value="Genomic_DNA"/>
</dbReference>
<dbReference type="Proteomes" id="UP001172778">
    <property type="component" value="Unassembled WGS sequence"/>
</dbReference>